<evidence type="ECO:0000313" key="1">
    <source>
        <dbReference type="EMBL" id="TKJ36917.1"/>
    </source>
</evidence>
<dbReference type="EMBL" id="NJBN01000014">
    <property type="protein sequence ID" value="TKJ36917.1"/>
    <property type="molecule type" value="Genomic_DNA"/>
</dbReference>
<name>A0A532UQ42_UNCL8</name>
<gene>
    <name evidence="1" type="ORF">CEE37_14475</name>
</gene>
<dbReference type="Pfam" id="PF07676">
    <property type="entry name" value="PD40"/>
    <property type="match status" value="1"/>
</dbReference>
<proteinExistence type="predicted"/>
<organism evidence="1 2">
    <name type="scientific">candidate division LCP-89 bacterium B3_LCP</name>
    <dbReference type="NCBI Taxonomy" id="2012998"/>
    <lineage>
        <taxon>Bacteria</taxon>
        <taxon>Pseudomonadati</taxon>
        <taxon>Bacteria division LCP-89</taxon>
    </lineage>
</organism>
<evidence type="ECO:0000313" key="2">
    <source>
        <dbReference type="Proteomes" id="UP000319619"/>
    </source>
</evidence>
<dbReference type="AlphaFoldDB" id="A0A532UQ42"/>
<accession>A0A532UQ42</accession>
<protein>
    <recommendedName>
        <fullName evidence="3">Dipeptidylpeptidase IV N-terminal domain-containing protein</fullName>
    </recommendedName>
</protein>
<evidence type="ECO:0008006" key="3">
    <source>
        <dbReference type="Google" id="ProtNLM"/>
    </source>
</evidence>
<dbReference type="InterPro" id="IPR011659">
    <property type="entry name" value="WD40"/>
</dbReference>
<dbReference type="Proteomes" id="UP000319619">
    <property type="component" value="Unassembled WGS sequence"/>
</dbReference>
<dbReference type="SUPFAM" id="SSF82171">
    <property type="entry name" value="DPP6 N-terminal domain-like"/>
    <property type="match status" value="1"/>
</dbReference>
<dbReference type="Gene3D" id="2.120.10.30">
    <property type="entry name" value="TolB, C-terminal domain"/>
    <property type="match status" value="1"/>
</dbReference>
<dbReference type="InterPro" id="IPR011042">
    <property type="entry name" value="6-blade_b-propeller_TolB-like"/>
</dbReference>
<comment type="caution">
    <text evidence="1">The sequence shown here is derived from an EMBL/GenBank/DDBJ whole genome shotgun (WGS) entry which is preliminary data.</text>
</comment>
<reference evidence="1 2" key="1">
    <citation type="submission" date="2017-06" db="EMBL/GenBank/DDBJ databases">
        <title>Novel microbial phyla capable of carbon fixation and sulfur reduction in deep-sea sediments.</title>
        <authorList>
            <person name="Huang J."/>
            <person name="Baker B."/>
            <person name="Wang Y."/>
        </authorList>
    </citation>
    <scope>NUCLEOTIDE SEQUENCE [LARGE SCALE GENOMIC DNA]</scope>
    <source>
        <strain evidence="1">B3_LCP</strain>
    </source>
</reference>
<sequence length="477" mass="54574">MATGYSSLTNVELSSMSTYKNRYEKYARLAPIALVCLTVCSSYAGEEIGEYVLFYNREGIEKQDRDFGLPEFFLDNRETPMASYYVYQRAEDPLESRGNYHLLTLSQADDLNDLADRMLDPRDYLDNTPMEFTDHRSNSFEYDFCWSPKKNTPWFIVRSSHQGRSHLYKGKKSVISAKTYFKGETAGRHPDIGTDGKTVYSQDGELFEDGKALDVPIPGTKWNPHYRPGDPKTIAIEVQLANRGGERRIFIWEGRKELKEIGADLPPCDTSIVFGNVNPTWSDDGRYLAFYSNSEMSSSVSYRLYAYDFKAGKLQLIDPAPVQALELNYRGYSSIRWLHGKWEHSLIYIRLTNNPGEFQPIFICDVTGGSPRQVNAAESVRSWSLPDQGYRNSTIKRYSVDIQKAQKSGDTQKAQEYEAKSKLLEEKGIFWEPSIKVYSNVNLAISGDNRFMLMTSRYYFGYLGQHDVVLLAPMKGF</sequence>